<sequence>MKNISFFIKIYKSIVKPKSYILFYKLSLRNSLKYLLAITLLLGAISYIRPAYDYYKFLDIIYNNITKDFPEFSFISGTLHIDGNQPLILQRNNKYILIDTTGNTTESVLSEHESMILVLKDRVYYKKNNYNVDEASFDILQSIDFDKSDLIKYISIFKTGTILIIIVTPILLFIANMFLAFYVSLLGALINSVLKAGIRYKDLYKLSIYSITLPILISCTIRIIDISIPFINHIYIFIGFIYLFIAIKNIILEQTRNLEE</sequence>
<feature type="transmembrane region" description="Helical" evidence="1">
    <location>
        <begin position="230"/>
        <end position="251"/>
    </location>
</feature>
<proteinExistence type="predicted"/>
<evidence type="ECO:0000256" key="1">
    <source>
        <dbReference type="SAM" id="Phobius"/>
    </source>
</evidence>
<dbReference type="AlphaFoldDB" id="A0A919RZV8"/>
<comment type="caution">
    <text evidence="2">The sequence shown here is derived from an EMBL/GenBank/DDBJ whole genome shotgun (WGS) entry which is preliminary data.</text>
</comment>
<gene>
    <name evidence="2" type="primary">yqgB</name>
    <name evidence="2" type="ORF">CPJCM30710_20420</name>
</gene>
<keyword evidence="3" id="KW-1185">Reference proteome</keyword>
<evidence type="ECO:0000313" key="2">
    <source>
        <dbReference type="EMBL" id="GIM29376.1"/>
    </source>
</evidence>
<evidence type="ECO:0008006" key="4">
    <source>
        <dbReference type="Google" id="ProtNLM"/>
    </source>
</evidence>
<feature type="transmembrane region" description="Helical" evidence="1">
    <location>
        <begin position="31"/>
        <end position="48"/>
    </location>
</feature>
<keyword evidence="1" id="KW-1133">Transmembrane helix</keyword>
<dbReference type="Pfam" id="PF06691">
    <property type="entry name" value="DUF1189"/>
    <property type="match status" value="1"/>
</dbReference>
<dbReference type="InterPro" id="IPR009574">
    <property type="entry name" value="DUF1189"/>
</dbReference>
<keyword evidence="1" id="KW-0472">Membrane</keyword>
<feature type="transmembrane region" description="Helical" evidence="1">
    <location>
        <begin position="206"/>
        <end position="224"/>
    </location>
</feature>
<protein>
    <recommendedName>
        <fullName evidence="4">DUF1189 domain-containing protein</fullName>
    </recommendedName>
</protein>
<dbReference type="Proteomes" id="UP000679179">
    <property type="component" value="Unassembled WGS sequence"/>
</dbReference>
<reference evidence="2" key="1">
    <citation type="submission" date="2021-03" db="EMBL/GenBank/DDBJ databases">
        <title>Taxonomic study of Clostridium polyendosporum from meadow-gley soil under rice.</title>
        <authorList>
            <person name="Kobayashi H."/>
            <person name="Tanizawa Y."/>
            <person name="Yagura M."/>
        </authorList>
    </citation>
    <scope>NUCLEOTIDE SEQUENCE</scope>
    <source>
        <strain evidence="2">JCM 30710</strain>
    </source>
</reference>
<evidence type="ECO:0000313" key="3">
    <source>
        <dbReference type="Proteomes" id="UP000679179"/>
    </source>
</evidence>
<name>A0A919RZV8_9CLOT</name>
<accession>A0A919RZV8</accession>
<dbReference type="EMBL" id="BOPZ01000016">
    <property type="protein sequence ID" value="GIM29376.1"/>
    <property type="molecule type" value="Genomic_DNA"/>
</dbReference>
<organism evidence="2 3">
    <name type="scientific">Clostridium polyendosporum</name>
    <dbReference type="NCBI Taxonomy" id="69208"/>
    <lineage>
        <taxon>Bacteria</taxon>
        <taxon>Bacillati</taxon>
        <taxon>Bacillota</taxon>
        <taxon>Clostridia</taxon>
        <taxon>Eubacteriales</taxon>
        <taxon>Clostridiaceae</taxon>
        <taxon>Clostridium</taxon>
    </lineage>
</organism>
<dbReference type="RefSeq" id="WP_212904073.1">
    <property type="nucleotide sequence ID" value="NZ_BOPZ01000016.1"/>
</dbReference>
<keyword evidence="1" id="KW-0812">Transmembrane</keyword>